<protein>
    <submittedName>
        <fullName evidence="1">Uncharacterized protein</fullName>
    </submittedName>
</protein>
<accession>U7QM48</accession>
<sequence>MVFFSGLKQYSTEKNTRKYYLIRLKFNFKDWIQSLAIFEKIRYNVITRNEIDKSPSEN</sequence>
<organism evidence="1 2">
    <name type="scientific">Lyngbya aestuarii BL J</name>
    <dbReference type="NCBI Taxonomy" id="1348334"/>
    <lineage>
        <taxon>Bacteria</taxon>
        <taxon>Bacillati</taxon>
        <taxon>Cyanobacteriota</taxon>
        <taxon>Cyanophyceae</taxon>
        <taxon>Oscillatoriophycideae</taxon>
        <taxon>Oscillatoriales</taxon>
        <taxon>Microcoleaceae</taxon>
        <taxon>Lyngbya</taxon>
    </lineage>
</organism>
<comment type="caution">
    <text evidence="1">The sequence shown here is derived from an EMBL/GenBank/DDBJ whole genome shotgun (WGS) entry which is preliminary data.</text>
</comment>
<proteinExistence type="predicted"/>
<keyword evidence="2" id="KW-1185">Reference proteome</keyword>
<dbReference type="Proteomes" id="UP000017127">
    <property type="component" value="Unassembled WGS sequence"/>
</dbReference>
<evidence type="ECO:0000313" key="2">
    <source>
        <dbReference type="Proteomes" id="UP000017127"/>
    </source>
</evidence>
<gene>
    <name evidence="1" type="ORF">M595_1059</name>
</gene>
<dbReference type="AlphaFoldDB" id="U7QM48"/>
<reference evidence="1 2" key="1">
    <citation type="journal article" date="2013" name="Front. Microbiol.">
        <title>Comparative genomic analyses of the cyanobacterium, Lyngbya aestuarii BL J, a powerful hydrogen producer.</title>
        <authorList>
            <person name="Kothari A."/>
            <person name="Vaughn M."/>
            <person name="Garcia-Pichel F."/>
        </authorList>
    </citation>
    <scope>NUCLEOTIDE SEQUENCE [LARGE SCALE GENOMIC DNA]</scope>
    <source>
        <strain evidence="1 2">BL J</strain>
    </source>
</reference>
<dbReference type="EMBL" id="AUZM01000006">
    <property type="protein sequence ID" value="ERT08938.1"/>
    <property type="molecule type" value="Genomic_DNA"/>
</dbReference>
<name>U7QM48_9CYAN</name>
<evidence type="ECO:0000313" key="1">
    <source>
        <dbReference type="EMBL" id="ERT08938.1"/>
    </source>
</evidence>